<dbReference type="RefSeq" id="WP_069572179.1">
    <property type="nucleotide sequence ID" value="NZ_CP017157.1"/>
</dbReference>
<evidence type="ECO:0000313" key="3">
    <source>
        <dbReference type="Proteomes" id="UP000094094"/>
    </source>
</evidence>
<feature type="domain" description="DUF6879" evidence="1">
    <location>
        <begin position="7"/>
        <end position="175"/>
    </location>
</feature>
<keyword evidence="3" id="KW-1185">Reference proteome</keyword>
<accession>A0A1D7VTB4</accession>
<sequence length="181" mass="20181">MISASNDLAARFSTFQEEAFRLETLDDYSNSGNPAAFRAFLAGEPKPADYNAGWLETVRTATESGKRMVRVHVLSRPLTPYLRYELSWGYQTNMMAGEEFHILDTTDRPNPLEGVPDFWLFDGREPVVLNYDENGAFTGPTFVPAPGALPTGEQSEYATYRSVALAMSVPFTEWWGKHGAA</sequence>
<evidence type="ECO:0000313" key="2">
    <source>
        <dbReference type="EMBL" id="AOP49999.1"/>
    </source>
</evidence>
<dbReference type="AlphaFoldDB" id="A0A1D7VTB4"/>
<dbReference type="OrthoDB" id="3821358at2"/>
<protein>
    <recommendedName>
        <fullName evidence="1">DUF6879 domain-containing protein</fullName>
    </recommendedName>
</protein>
<reference evidence="2 3" key="1">
    <citation type="submission" date="2016-09" db="EMBL/GenBank/DDBJ databases">
        <title>Complete genome sequencing of Streptomyces lydicus 103 and metabolic pathways analysis of antibiotic biosynthesis.</title>
        <authorList>
            <person name="Jia N."/>
            <person name="Ding M.-Z."/>
            <person name="Gao F."/>
            <person name="Yuan Y.-J."/>
        </authorList>
    </citation>
    <scope>NUCLEOTIDE SEQUENCE [LARGE SCALE GENOMIC DNA]</scope>
    <source>
        <strain evidence="2 3">103</strain>
    </source>
</reference>
<name>A0A1D7VTB4_9ACTN</name>
<proteinExistence type="predicted"/>
<dbReference type="EMBL" id="CP017157">
    <property type="protein sequence ID" value="AOP49999.1"/>
    <property type="molecule type" value="Genomic_DNA"/>
</dbReference>
<organism evidence="2 3">
    <name type="scientific">Streptomyces lydicus</name>
    <dbReference type="NCBI Taxonomy" id="47763"/>
    <lineage>
        <taxon>Bacteria</taxon>
        <taxon>Bacillati</taxon>
        <taxon>Actinomycetota</taxon>
        <taxon>Actinomycetes</taxon>
        <taxon>Kitasatosporales</taxon>
        <taxon>Streptomycetaceae</taxon>
        <taxon>Streptomyces</taxon>
    </lineage>
</organism>
<gene>
    <name evidence="2" type="ORF">SL103_30460</name>
</gene>
<evidence type="ECO:0000259" key="1">
    <source>
        <dbReference type="Pfam" id="PF21806"/>
    </source>
</evidence>
<dbReference type="Proteomes" id="UP000094094">
    <property type="component" value="Chromosome"/>
</dbReference>
<dbReference type="InterPro" id="IPR049244">
    <property type="entry name" value="DUF6879"/>
</dbReference>
<dbReference type="KEGG" id="slc:SL103_30460"/>
<dbReference type="Pfam" id="PF21806">
    <property type="entry name" value="DUF6879"/>
    <property type="match status" value="1"/>
</dbReference>